<dbReference type="AlphaFoldDB" id="A0AB39LA89"/>
<gene>
    <name evidence="2" type="ORF">AB5L97_09695</name>
</gene>
<sequence length="146" mass="16118">MLRATDLRGAVVAVTFYASAIAVFVTRLSGASRIGHWIGYFEFVLAIPLLYLLASAPALNRPWLYYVQIALMLAWLLVEALLDYVLKIDFRKTRWMVIGYVTLFFAATGGMLGLARNAGLGWIIAAGILFLTMAVLAFVQRAVTGR</sequence>
<dbReference type="RefSeq" id="WP_369047326.1">
    <property type="nucleotide sequence ID" value="NZ_CP163302.1"/>
</dbReference>
<keyword evidence="1" id="KW-0472">Membrane</keyword>
<evidence type="ECO:0000256" key="1">
    <source>
        <dbReference type="SAM" id="Phobius"/>
    </source>
</evidence>
<feature type="transmembrane region" description="Helical" evidence="1">
    <location>
        <begin position="120"/>
        <end position="139"/>
    </location>
</feature>
<dbReference type="KEGG" id="spue:AB5L97_09695"/>
<protein>
    <submittedName>
        <fullName evidence="2">Uncharacterized protein</fullName>
    </submittedName>
</protein>
<keyword evidence="1" id="KW-0812">Transmembrane</keyword>
<feature type="transmembrane region" description="Helical" evidence="1">
    <location>
        <begin position="6"/>
        <end position="25"/>
    </location>
</feature>
<evidence type="ECO:0000313" key="2">
    <source>
        <dbReference type="EMBL" id="XDP47219.1"/>
    </source>
</evidence>
<feature type="transmembrane region" description="Helical" evidence="1">
    <location>
        <begin position="37"/>
        <end position="59"/>
    </location>
</feature>
<feature type="transmembrane region" description="Helical" evidence="1">
    <location>
        <begin position="97"/>
        <end position="114"/>
    </location>
</feature>
<organism evidence="2">
    <name type="scientific">Sinomonas puerhi</name>
    <dbReference type="NCBI Taxonomy" id="3238584"/>
    <lineage>
        <taxon>Bacteria</taxon>
        <taxon>Bacillati</taxon>
        <taxon>Actinomycetota</taxon>
        <taxon>Actinomycetes</taxon>
        <taxon>Micrococcales</taxon>
        <taxon>Micrococcaceae</taxon>
        <taxon>Sinomonas</taxon>
    </lineage>
</organism>
<name>A0AB39LA89_9MICC</name>
<keyword evidence="1" id="KW-1133">Transmembrane helix</keyword>
<dbReference type="EMBL" id="CP163302">
    <property type="protein sequence ID" value="XDP47219.1"/>
    <property type="molecule type" value="Genomic_DNA"/>
</dbReference>
<reference evidence="2" key="1">
    <citation type="submission" date="2024-07" db="EMBL/GenBank/DDBJ databases">
        <authorList>
            <person name="fu j."/>
        </authorList>
    </citation>
    <scope>NUCLEOTIDE SEQUENCE</scope>
    <source>
        <strain evidence="2">P10A9</strain>
    </source>
</reference>
<proteinExistence type="predicted"/>
<accession>A0AB39LA89</accession>
<feature type="transmembrane region" description="Helical" evidence="1">
    <location>
        <begin position="65"/>
        <end position="85"/>
    </location>
</feature>